<dbReference type="RefSeq" id="WP_380717915.1">
    <property type="nucleotide sequence ID" value="NZ_JBHSGI010000013.1"/>
</dbReference>
<name>A0ABV9KHG8_9RHOB</name>
<feature type="region of interest" description="Disordered" evidence="1">
    <location>
        <begin position="154"/>
        <end position="197"/>
    </location>
</feature>
<protein>
    <submittedName>
        <fullName evidence="2">Uncharacterized protein</fullName>
    </submittedName>
</protein>
<evidence type="ECO:0000313" key="3">
    <source>
        <dbReference type="Proteomes" id="UP001595973"/>
    </source>
</evidence>
<organism evidence="2 3">
    <name type="scientific">Seohaeicola nanhaiensis</name>
    <dbReference type="NCBI Taxonomy" id="1387282"/>
    <lineage>
        <taxon>Bacteria</taxon>
        <taxon>Pseudomonadati</taxon>
        <taxon>Pseudomonadota</taxon>
        <taxon>Alphaproteobacteria</taxon>
        <taxon>Rhodobacterales</taxon>
        <taxon>Roseobacteraceae</taxon>
        <taxon>Seohaeicola</taxon>
    </lineage>
</organism>
<dbReference type="EMBL" id="JBHSGI010000013">
    <property type="protein sequence ID" value="MFC4669483.1"/>
    <property type="molecule type" value="Genomic_DNA"/>
</dbReference>
<feature type="compositionally biased region" description="Low complexity" evidence="1">
    <location>
        <begin position="156"/>
        <end position="168"/>
    </location>
</feature>
<gene>
    <name evidence="2" type="ORF">ACFO5X_13050</name>
</gene>
<dbReference type="Proteomes" id="UP001595973">
    <property type="component" value="Unassembled WGS sequence"/>
</dbReference>
<evidence type="ECO:0000313" key="2">
    <source>
        <dbReference type="EMBL" id="MFC4669483.1"/>
    </source>
</evidence>
<keyword evidence="3" id="KW-1185">Reference proteome</keyword>
<sequence>MDRATFYAEGETAQQRLYANLREGDKWLDSPMIVSIETYAKSNAACTFCPYPDLERQGTRLDRYRVLALIDAVAGFARPPARLNLSRVNEPLLDPSDRHDQDFLDWCAREFPAFPASSSARFDWIGTAISVVEGAAPDAGCSQWFSLHILSDGDRPSAASTARARPGRWTSRAIRSPRSTTRRASGGCARWPPRAGC</sequence>
<comment type="caution">
    <text evidence="2">The sequence shown here is derived from an EMBL/GenBank/DDBJ whole genome shotgun (WGS) entry which is preliminary data.</text>
</comment>
<evidence type="ECO:0000256" key="1">
    <source>
        <dbReference type="SAM" id="MobiDB-lite"/>
    </source>
</evidence>
<reference evidence="3" key="1">
    <citation type="journal article" date="2019" name="Int. J. Syst. Evol. Microbiol.">
        <title>The Global Catalogue of Microorganisms (GCM) 10K type strain sequencing project: providing services to taxonomists for standard genome sequencing and annotation.</title>
        <authorList>
            <consortium name="The Broad Institute Genomics Platform"/>
            <consortium name="The Broad Institute Genome Sequencing Center for Infectious Disease"/>
            <person name="Wu L."/>
            <person name="Ma J."/>
        </authorList>
    </citation>
    <scope>NUCLEOTIDE SEQUENCE [LARGE SCALE GENOMIC DNA]</scope>
    <source>
        <strain evidence="3">CGMCC 4.7283</strain>
    </source>
</reference>
<accession>A0ABV9KHG8</accession>
<proteinExistence type="predicted"/>